<feature type="compositionally biased region" description="Acidic residues" evidence="5">
    <location>
        <begin position="147"/>
        <end position="156"/>
    </location>
</feature>
<feature type="compositionally biased region" description="Basic and acidic residues" evidence="5">
    <location>
        <begin position="682"/>
        <end position="691"/>
    </location>
</feature>
<keyword evidence="4" id="KW-0175">Coiled coil</keyword>
<feature type="compositionally biased region" description="Acidic residues" evidence="5">
    <location>
        <begin position="67"/>
        <end position="79"/>
    </location>
</feature>
<evidence type="ECO:0000256" key="4">
    <source>
        <dbReference type="SAM" id="Coils"/>
    </source>
</evidence>
<feature type="region of interest" description="Disordered" evidence="5">
    <location>
        <begin position="870"/>
        <end position="916"/>
    </location>
</feature>
<dbReference type="Proteomes" id="UP000825729">
    <property type="component" value="Unassembled WGS sequence"/>
</dbReference>
<gene>
    <name evidence="6" type="ORF">H6P81_001797</name>
</gene>
<dbReference type="AlphaFoldDB" id="A0AAV7F8K9"/>
<evidence type="ECO:0008006" key="8">
    <source>
        <dbReference type="Google" id="ProtNLM"/>
    </source>
</evidence>
<dbReference type="PANTHER" id="PTHR14150">
    <property type="entry name" value="U3 SMALL NUCLEOLAR RNA-ASSOCIATED PROTEIN 14"/>
    <property type="match status" value="1"/>
</dbReference>
<dbReference type="GO" id="GO:0032040">
    <property type="term" value="C:small-subunit processome"/>
    <property type="evidence" value="ECO:0007669"/>
    <property type="project" value="InterPro"/>
</dbReference>
<dbReference type="Pfam" id="PF04615">
    <property type="entry name" value="Utp14"/>
    <property type="match status" value="1"/>
</dbReference>
<evidence type="ECO:0000313" key="7">
    <source>
        <dbReference type="Proteomes" id="UP000825729"/>
    </source>
</evidence>
<dbReference type="InterPro" id="IPR006709">
    <property type="entry name" value="SSU_processome_Utp14"/>
</dbReference>
<feature type="coiled-coil region" evidence="4">
    <location>
        <begin position="519"/>
        <end position="550"/>
    </location>
</feature>
<dbReference type="GO" id="GO:0006364">
    <property type="term" value="P:rRNA processing"/>
    <property type="evidence" value="ECO:0007669"/>
    <property type="project" value="InterPro"/>
</dbReference>
<feature type="compositionally biased region" description="Acidic residues" evidence="5">
    <location>
        <begin position="108"/>
        <end position="122"/>
    </location>
</feature>
<evidence type="ECO:0000256" key="3">
    <source>
        <dbReference type="ARBA" id="ARBA00023242"/>
    </source>
</evidence>
<reference evidence="6 7" key="1">
    <citation type="submission" date="2021-07" db="EMBL/GenBank/DDBJ databases">
        <title>The Aristolochia fimbriata genome: insights into angiosperm evolution, floral development and chemical biosynthesis.</title>
        <authorList>
            <person name="Jiao Y."/>
        </authorList>
    </citation>
    <scope>NUCLEOTIDE SEQUENCE [LARGE SCALE GENOMIC DNA]</scope>
    <source>
        <strain evidence="6">IBCAS-2021</strain>
        <tissue evidence="6">Leaf</tissue>
    </source>
</reference>
<evidence type="ECO:0000256" key="2">
    <source>
        <dbReference type="ARBA" id="ARBA00022553"/>
    </source>
</evidence>
<feature type="compositionally biased region" description="Basic and acidic residues" evidence="5">
    <location>
        <begin position="891"/>
        <end position="901"/>
    </location>
</feature>
<protein>
    <recommendedName>
        <fullName evidence="8">U3 small nucleolar RNA-associated protein 14</fullName>
    </recommendedName>
</protein>
<proteinExistence type="predicted"/>
<feature type="compositionally biased region" description="Basic and acidic residues" evidence="5">
    <location>
        <begin position="96"/>
        <end position="106"/>
    </location>
</feature>
<feature type="compositionally biased region" description="Low complexity" evidence="5">
    <location>
        <begin position="48"/>
        <end position="60"/>
    </location>
</feature>
<feature type="region of interest" description="Disordered" evidence="5">
    <location>
        <begin position="663"/>
        <end position="700"/>
    </location>
</feature>
<name>A0AAV7F8K9_ARIFI</name>
<keyword evidence="7" id="KW-1185">Reference proteome</keyword>
<evidence type="ECO:0000256" key="1">
    <source>
        <dbReference type="ARBA" id="ARBA00004604"/>
    </source>
</evidence>
<evidence type="ECO:0000256" key="5">
    <source>
        <dbReference type="SAM" id="MobiDB-lite"/>
    </source>
</evidence>
<evidence type="ECO:0000313" key="6">
    <source>
        <dbReference type="EMBL" id="KAG9457289.1"/>
    </source>
</evidence>
<comment type="subcellular location">
    <subcellularLocation>
        <location evidence="1">Nucleus</location>
        <location evidence="1">Nucleolus</location>
    </subcellularLocation>
</comment>
<organism evidence="6 7">
    <name type="scientific">Aristolochia fimbriata</name>
    <name type="common">White veined hardy Dutchman's pipe vine</name>
    <dbReference type="NCBI Taxonomy" id="158543"/>
    <lineage>
        <taxon>Eukaryota</taxon>
        <taxon>Viridiplantae</taxon>
        <taxon>Streptophyta</taxon>
        <taxon>Embryophyta</taxon>
        <taxon>Tracheophyta</taxon>
        <taxon>Spermatophyta</taxon>
        <taxon>Magnoliopsida</taxon>
        <taxon>Magnoliidae</taxon>
        <taxon>Piperales</taxon>
        <taxon>Aristolochiaceae</taxon>
        <taxon>Aristolochia</taxon>
    </lineage>
</organism>
<dbReference type="PANTHER" id="PTHR14150:SF12">
    <property type="entry name" value="U3 SMALL NUCLEOLAR RNA-ASSOCIATED PROTEIN 14 HOMOLOG A"/>
    <property type="match status" value="1"/>
</dbReference>
<feature type="compositionally biased region" description="Acidic residues" evidence="5">
    <location>
        <begin position="466"/>
        <end position="479"/>
    </location>
</feature>
<feature type="region of interest" description="Disordered" evidence="5">
    <location>
        <begin position="449"/>
        <end position="513"/>
    </location>
</feature>
<accession>A0AAV7F8K9</accession>
<dbReference type="EMBL" id="JAINDJ010000002">
    <property type="protein sequence ID" value="KAG9457289.1"/>
    <property type="molecule type" value="Genomic_DNA"/>
</dbReference>
<comment type="caution">
    <text evidence="6">The sequence shown here is derived from an EMBL/GenBank/DDBJ whole genome shotgun (WGS) entry which is preliminary data.</text>
</comment>
<keyword evidence="2" id="KW-0597">Phosphoprotein</keyword>
<feature type="compositionally biased region" description="Basic residues" evidence="5">
    <location>
        <begin position="907"/>
        <end position="916"/>
    </location>
</feature>
<feature type="region of interest" description="Disordered" evidence="5">
    <location>
        <begin position="1"/>
        <end position="200"/>
    </location>
</feature>
<keyword evidence="3" id="KW-0539">Nucleus</keyword>
<sequence>MKQMKMTAKHMRVKADTHRKQLRSKAPTVSKKKKKQANDVSRNRRGPRLPSSLRRQLDLLNPKPENSEEVIDSDEADDERTERNDVYEYDEPIPEEESKKNRRFDSVDNLEYELPEDFEDENVSSSSDNDNDEDERAHKAESVSDISEAEAEEDDEERHSRLLQGITGMPSEAFQGKKRKNGVLSELPPESEYNLPNEASDGPITIQDLLDPLHGKPGYSKLRKKMYQLEKGSLTLQAPLPKIEQEKLERKVAYVKTKKEMTKWEQLVKKNREAPTVFFDEDTDVGYSTVGAIASEFEPRTEFEKKINSLVHDPEVVEAYENDGARLLEFNMVSVEDVKERQNRLAKMRSLLFRHETKAKHIKKIKSKTYHRMLKKERLKAASTQVDMDPEAAKELSMKQEFKRAEERMTLKHKNSSKWAKRILKRGMDKQDEATRAAIAEQLHLNTSLTRKMRSMNDGSGSDGSSDPDDDDDDDEDFSGSDGERTSNIINRAKEKTQQVIEEEDEIPKSGVLSLPFMVRGLKKRNEASRAEAERALEEYDAQLRNLEDESGGESLGASSGKRVFGMAMRSHVKANNATESVKYGQDSESEDLEGEEHIDLLCKKNVALQKDVQVDPGILLEESDGGHDTVFKSFEDIVKNPGPKSEYEVAIFASDSFKKMPSEKPVESETKSLQVAADRPQYCEDFKGEDQNSDTDDDEMMVDGILTSGGKIDYELPSQTELIRQAFAGDDVEGEFEKDKMDVLNKENPEPEKPVLLPGWGQWTDIQQKKGMPAWMLEEHDKAKQKRQDALKKRKDAHLKHVIISEKVDKKTEKLLSKSLPFPYTSKEVFEQSIRMPIGPEFNPVASTRVLNRPAVVKKAGVIIKPIQFEEVDPHDREGETAQSKKHPKAEKVKSLDRGRSVGAKSLKKTKPKKR</sequence>